<evidence type="ECO:0000256" key="1">
    <source>
        <dbReference type="SAM" id="Coils"/>
    </source>
</evidence>
<reference evidence="3" key="1">
    <citation type="journal article" date="2010" name="Genome Biol.">
        <title>Genome sequence of the necrotrophic plant pathogen Pythium ultimum reveals original pathogenicity mechanisms and effector repertoire.</title>
        <authorList>
            <person name="Levesque C.A."/>
            <person name="Brouwer H."/>
            <person name="Cano L."/>
            <person name="Hamilton J.P."/>
            <person name="Holt C."/>
            <person name="Huitema E."/>
            <person name="Raffaele S."/>
            <person name="Robideau G.P."/>
            <person name="Thines M."/>
            <person name="Win J."/>
            <person name="Zerillo M.M."/>
            <person name="Beakes G.W."/>
            <person name="Boore J.L."/>
            <person name="Busam D."/>
            <person name="Dumas B."/>
            <person name="Ferriera S."/>
            <person name="Fuerstenberg S.I."/>
            <person name="Gachon C.M."/>
            <person name="Gaulin E."/>
            <person name="Govers F."/>
            <person name="Grenville-Briggs L."/>
            <person name="Horner N."/>
            <person name="Hostetler J."/>
            <person name="Jiang R.H."/>
            <person name="Johnson J."/>
            <person name="Krajaejun T."/>
            <person name="Lin H."/>
            <person name="Meijer H.J."/>
            <person name="Moore B."/>
            <person name="Morris P."/>
            <person name="Phuntmart V."/>
            <person name="Puiu D."/>
            <person name="Shetty J."/>
            <person name="Stajich J.E."/>
            <person name="Tripathy S."/>
            <person name="Wawra S."/>
            <person name="van West P."/>
            <person name="Whitty B.R."/>
            <person name="Coutinho P.M."/>
            <person name="Henrissat B."/>
            <person name="Martin F."/>
            <person name="Thomas P.D."/>
            <person name="Tyler B.M."/>
            <person name="De Vries R.P."/>
            <person name="Kamoun S."/>
            <person name="Yandell M."/>
            <person name="Tisserat N."/>
            <person name="Buell C.R."/>
        </authorList>
    </citation>
    <scope>NUCLEOTIDE SEQUENCE</scope>
    <source>
        <strain evidence="3">DAOM:BR144</strain>
    </source>
</reference>
<evidence type="ECO:0000313" key="2">
    <source>
        <dbReference type="EnsemblProtists" id="PYU1_T006599"/>
    </source>
</evidence>
<sequence>MTLRMEHMLRLLGTSSALSSSFTAVAPNAGAALSPVASCSLDGELQTRFVFPSDAKRAKHRILVKRAYHQKLNALSELRKLEKSLQTQYQTLLQRLSVQFEAQVAHGEVDLDHRDPTGGFSVLRDLYVRLTRIKDELQKENRALRKLTREHERFHTRLEHIVFADQRATVLKKQQQQQQQGIDSTYATITPMDQESCDEVIRHAYKSVLEFMESKSVLILGSEVFGWSHKYRFESAGCHLQYSISKTFLSLSAFELSQRNWKIMTSEKSYQELHSTSMTSRLHLIQKINDDTFVFCRVMRRNHQKTLLKTLLVASQFQVENGFIAVFRAIDRGRILRQNVEAEQAEQAEQAEEPYRVVWLDMFAWTYFEDLDDGSVRFEFGGKMPHHSSDNARFWMMELLLMALRWENKAVGPLFTLT</sequence>
<protein>
    <submittedName>
        <fullName evidence="2">Uncharacterized protein</fullName>
    </submittedName>
</protein>
<reference evidence="3" key="2">
    <citation type="submission" date="2010-04" db="EMBL/GenBank/DDBJ databases">
        <authorList>
            <person name="Buell R."/>
            <person name="Hamilton J."/>
            <person name="Hostetler J."/>
        </authorList>
    </citation>
    <scope>NUCLEOTIDE SEQUENCE [LARGE SCALE GENOMIC DNA]</scope>
    <source>
        <strain evidence="3">DAOM:BR144</strain>
    </source>
</reference>
<feature type="coiled-coil region" evidence="1">
    <location>
        <begin position="123"/>
        <end position="157"/>
    </location>
</feature>
<accession>K3WNQ7</accession>
<evidence type="ECO:0000313" key="3">
    <source>
        <dbReference type="Proteomes" id="UP000019132"/>
    </source>
</evidence>
<organism evidence="2 3">
    <name type="scientific">Globisporangium ultimum (strain ATCC 200006 / CBS 805.95 / DAOM BR144)</name>
    <name type="common">Pythium ultimum</name>
    <dbReference type="NCBI Taxonomy" id="431595"/>
    <lineage>
        <taxon>Eukaryota</taxon>
        <taxon>Sar</taxon>
        <taxon>Stramenopiles</taxon>
        <taxon>Oomycota</taxon>
        <taxon>Peronosporomycetes</taxon>
        <taxon>Pythiales</taxon>
        <taxon>Pythiaceae</taxon>
        <taxon>Globisporangium</taxon>
    </lineage>
</organism>
<dbReference type="eggNOG" id="ENOG502SK9I">
    <property type="taxonomic scope" value="Eukaryota"/>
</dbReference>
<name>K3WNQ7_GLOUD</name>
<proteinExistence type="predicted"/>
<dbReference type="EMBL" id="GL376635">
    <property type="status" value="NOT_ANNOTATED_CDS"/>
    <property type="molecule type" value="Genomic_DNA"/>
</dbReference>
<dbReference type="AlphaFoldDB" id="K3WNQ7"/>
<reference evidence="2" key="3">
    <citation type="submission" date="2015-02" db="UniProtKB">
        <authorList>
            <consortium name="EnsemblProtists"/>
        </authorList>
    </citation>
    <scope>IDENTIFICATION</scope>
    <source>
        <strain evidence="2">DAOM BR144</strain>
    </source>
</reference>
<dbReference type="InParanoid" id="K3WNQ7"/>
<dbReference type="HOGENOM" id="CLU_034610_0_1_1"/>
<dbReference type="VEuPathDB" id="FungiDB:PYU1_G006587"/>
<keyword evidence="1" id="KW-0175">Coiled coil</keyword>
<keyword evidence="3" id="KW-1185">Reference proteome</keyword>
<dbReference type="EnsemblProtists" id="PYU1_T006599">
    <property type="protein sequence ID" value="PYU1_T006599"/>
    <property type="gene ID" value="PYU1_G006587"/>
</dbReference>
<dbReference type="OMA" id="YSICKHF"/>
<dbReference type="Proteomes" id="UP000019132">
    <property type="component" value="Unassembled WGS sequence"/>
</dbReference>